<feature type="compositionally biased region" description="Basic and acidic residues" evidence="1">
    <location>
        <begin position="233"/>
        <end position="247"/>
    </location>
</feature>
<dbReference type="WBParaSite" id="PTRK_0000959600.1">
    <property type="protein sequence ID" value="PTRK_0000959600.1"/>
    <property type="gene ID" value="PTRK_0000959600"/>
</dbReference>
<evidence type="ECO:0000313" key="3">
    <source>
        <dbReference type="WBParaSite" id="PTRK_0000959600.1"/>
    </source>
</evidence>
<proteinExistence type="predicted"/>
<evidence type="ECO:0000313" key="2">
    <source>
        <dbReference type="Proteomes" id="UP000038045"/>
    </source>
</evidence>
<name>A0A0N4ZM35_PARTI</name>
<feature type="region of interest" description="Disordered" evidence="1">
    <location>
        <begin position="24"/>
        <end position="64"/>
    </location>
</feature>
<sequence>MPSSSGEVIQEKKAVFRVHFKNSDGSYKKVFPSGSKSNKVKSDKYYYKRRQRRNSKVKKRDVDLSPEYKKKDVINVDRKNNPVGNEIAPKCTGTNKHGSAPIRLNTSTNEFKNQMGNMDPLLRIKWKSCPQVTKVGDFTGDQIKRVAPLKSTYLLDRQKVEAVNKATQVPVPCKTKIPSVEVVKAMTASQKKPQRPEVYKAAMAYPEPCNKIAPPQTAQCPEEKPYENLTILEKTERPKEEKKKNPETEYVNICKLKM</sequence>
<dbReference type="Proteomes" id="UP000038045">
    <property type="component" value="Unplaced"/>
</dbReference>
<organism evidence="2 3">
    <name type="scientific">Parastrongyloides trichosuri</name>
    <name type="common">Possum-specific nematode worm</name>
    <dbReference type="NCBI Taxonomy" id="131310"/>
    <lineage>
        <taxon>Eukaryota</taxon>
        <taxon>Metazoa</taxon>
        <taxon>Ecdysozoa</taxon>
        <taxon>Nematoda</taxon>
        <taxon>Chromadorea</taxon>
        <taxon>Rhabditida</taxon>
        <taxon>Tylenchina</taxon>
        <taxon>Panagrolaimomorpha</taxon>
        <taxon>Strongyloidoidea</taxon>
        <taxon>Strongyloididae</taxon>
        <taxon>Parastrongyloides</taxon>
    </lineage>
</organism>
<feature type="region of interest" description="Disordered" evidence="1">
    <location>
        <begin position="214"/>
        <end position="248"/>
    </location>
</feature>
<keyword evidence="2" id="KW-1185">Reference proteome</keyword>
<accession>A0A0N4ZM35</accession>
<dbReference type="AlphaFoldDB" id="A0A0N4ZM35"/>
<evidence type="ECO:0000256" key="1">
    <source>
        <dbReference type="SAM" id="MobiDB-lite"/>
    </source>
</evidence>
<feature type="compositionally biased region" description="Basic residues" evidence="1">
    <location>
        <begin position="47"/>
        <end position="59"/>
    </location>
</feature>
<reference evidence="3" key="1">
    <citation type="submission" date="2017-02" db="UniProtKB">
        <authorList>
            <consortium name="WormBaseParasite"/>
        </authorList>
    </citation>
    <scope>IDENTIFICATION</scope>
</reference>
<protein>
    <submittedName>
        <fullName evidence="3">Uncharacterized protein</fullName>
    </submittedName>
</protein>